<keyword evidence="5" id="KW-0963">Cytoplasm</keyword>
<keyword evidence="7" id="KW-1133">Transmembrane helix</keyword>
<evidence type="ECO:0000256" key="4">
    <source>
        <dbReference type="ARBA" id="ARBA00022475"/>
    </source>
</evidence>
<evidence type="ECO:0000256" key="8">
    <source>
        <dbReference type="ARBA" id="ARBA00023136"/>
    </source>
</evidence>
<evidence type="ECO:0000313" key="11">
    <source>
        <dbReference type="EMBL" id="KAK2115476.1"/>
    </source>
</evidence>
<accession>A0ABQ9W269</accession>
<name>A0ABQ9W269_SAGOE</name>
<evidence type="ECO:0000256" key="3">
    <source>
        <dbReference type="ARBA" id="ARBA00004309"/>
    </source>
</evidence>
<keyword evidence="4" id="KW-1003">Cell membrane</keyword>
<evidence type="ECO:0000256" key="6">
    <source>
        <dbReference type="ARBA" id="ARBA00022692"/>
    </source>
</evidence>
<evidence type="ECO:0000256" key="5">
    <source>
        <dbReference type="ARBA" id="ARBA00022490"/>
    </source>
</evidence>
<proteinExistence type="predicted"/>
<evidence type="ECO:0000256" key="2">
    <source>
        <dbReference type="ARBA" id="ARBA00004162"/>
    </source>
</evidence>
<comment type="caution">
    <text evidence="11">The sequence shown here is derived from an EMBL/GenBank/DDBJ whole genome shotgun (WGS) entry which is preliminary data.</text>
</comment>
<evidence type="ECO:0000313" key="12">
    <source>
        <dbReference type="Proteomes" id="UP001266305"/>
    </source>
</evidence>
<comment type="subcellular location">
    <subcellularLocation>
        <location evidence="2">Cell membrane</location>
        <topology evidence="2">Single-pass membrane protein</topology>
    </subcellularLocation>
    <subcellularLocation>
        <location evidence="3">Cell projection</location>
        <location evidence="3">Cilium membrane</location>
    </subcellularLocation>
    <subcellularLocation>
        <location evidence="1">Cytoplasm</location>
        <location evidence="1">Cytoskeleton</location>
        <location evidence="1">Cilium basal body</location>
    </subcellularLocation>
</comment>
<keyword evidence="8" id="KW-0472">Membrane</keyword>
<dbReference type="PANTHER" id="PTHR16795:SF14">
    <property type="entry name" value="LIMBIN"/>
    <property type="match status" value="1"/>
</dbReference>
<keyword evidence="9" id="KW-0206">Cytoskeleton</keyword>
<keyword evidence="6" id="KW-0812">Transmembrane</keyword>
<gene>
    <name evidence="11" type="primary">EVC2</name>
    <name evidence="11" type="ORF">P7K49_006102</name>
</gene>
<evidence type="ECO:0000256" key="9">
    <source>
        <dbReference type="ARBA" id="ARBA00023212"/>
    </source>
</evidence>
<dbReference type="InterPro" id="IPR026501">
    <property type="entry name" value="Limbin/EVC"/>
</dbReference>
<organism evidence="11 12">
    <name type="scientific">Saguinus oedipus</name>
    <name type="common">Cotton-top tamarin</name>
    <name type="synonym">Oedipomidas oedipus</name>
    <dbReference type="NCBI Taxonomy" id="9490"/>
    <lineage>
        <taxon>Eukaryota</taxon>
        <taxon>Metazoa</taxon>
        <taxon>Chordata</taxon>
        <taxon>Craniata</taxon>
        <taxon>Vertebrata</taxon>
        <taxon>Euteleostomi</taxon>
        <taxon>Mammalia</taxon>
        <taxon>Eutheria</taxon>
        <taxon>Euarchontoglires</taxon>
        <taxon>Primates</taxon>
        <taxon>Haplorrhini</taxon>
        <taxon>Platyrrhini</taxon>
        <taxon>Cebidae</taxon>
        <taxon>Callitrichinae</taxon>
        <taxon>Saguinus</taxon>
    </lineage>
</organism>
<evidence type="ECO:0000256" key="1">
    <source>
        <dbReference type="ARBA" id="ARBA00004120"/>
    </source>
</evidence>
<dbReference type="PANTHER" id="PTHR16795">
    <property type="entry name" value="LIMBIN/ELLIS-VAN CREVELD PROTEIN"/>
    <property type="match status" value="1"/>
</dbReference>
<evidence type="ECO:0000256" key="10">
    <source>
        <dbReference type="ARBA" id="ARBA00023273"/>
    </source>
</evidence>
<evidence type="ECO:0000256" key="7">
    <source>
        <dbReference type="ARBA" id="ARBA00022989"/>
    </source>
</evidence>
<sequence>MAVVPGATLRRLLSVVLPTASQPQLLALLDSGSERHPDHTAESSGGAEQADVGRWSKIGFRCLVFPVHCLPACEDMQVASTQSDSGAGTGVMPGGRFCLPPPEDLVLGAAPSASLVKHQSWWRALDSKLRGDLISRGLEKMLWARKRKESILKKTCLPLRERMIFSGKGSWPHLSLEPIGELAPVPIVGAETIDILNTGEKLFIFRNPKEPEISLRVPPRKKKNFLNAKKATQALGMD</sequence>
<reference evidence="11 12" key="1">
    <citation type="submission" date="2023-05" db="EMBL/GenBank/DDBJ databases">
        <title>B98-5 Cell Line De Novo Hybrid Assembly: An Optical Mapping Approach.</title>
        <authorList>
            <person name="Kananen K."/>
            <person name="Auerbach J.A."/>
            <person name="Kautto E."/>
            <person name="Blachly J.S."/>
        </authorList>
    </citation>
    <scope>NUCLEOTIDE SEQUENCE [LARGE SCALE GENOMIC DNA]</scope>
    <source>
        <strain evidence="11">B95-8</strain>
        <tissue evidence="11">Cell line</tissue>
    </source>
</reference>
<keyword evidence="12" id="KW-1185">Reference proteome</keyword>
<dbReference type="EMBL" id="JASSZA010000003">
    <property type="protein sequence ID" value="KAK2115476.1"/>
    <property type="molecule type" value="Genomic_DNA"/>
</dbReference>
<protein>
    <submittedName>
        <fullName evidence="11">Limbin</fullName>
    </submittedName>
</protein>
<dbReference type="Proteomes" id="UP001266305">
    <property type="component" value="Unassembled WGS sequence"/>
</dbReference>
<keyword evidence="10" id="KW-0966">Cell projection</keyword>